<evidence type="ECO:0000256" key="5">
    <source>
        <dbReference type="SAM" id="SignalP"/>
    </source>
</evidence>
<dbReference type="GO" id="GO:0016787">
    <property type="term" value="F:hydrolase activity"/>
    <property type="evidence" value="ECO:0007669"/>
    <property type="project" value="UniProtKB-UniRule"/>
</dbReference>
<evidence type="ECO:0000313" key="7">
    <source>
        <dbReference type="EMBL" id="SLM18165.1"/>
    </source>
</evidence>
<organism evidence="7">
    <name type="scientific">uncultured spirochete</name>
    <dbReference type="NCBI Taxonomy" id="156406"/>
    <lineage>
        <taxon>Bacteria</taxon>
        <taxon>Pseudomonadati</taxon>
        <taxon>Spirochaetota</taxon>
        <taxon>Spirochaetia</taxon>
        <taxon>Spirochaetales</taxon>
        <taxon>environmental samples</taxon>
    </lineage>
</organism>
<evidence type="ECO:0000256" key="1">
    <source>
        <dbReference type="ARBA" id="ARBA00022801"/>
    </source>
</evidence>
<reference evidence="7" key="1">
    <citation type="submission" date="2017-02" db="EMBL/GenBank/DDBJ databases">
        <authorList>
            <person name="Regsiter A."/>
            <person name="William W."/>
        </authorList>
    </citation>
    <scope>NUCLEOTIDE SEQUENCE</scope>
    <source>
        <strain evidence="7">BdmA 4</strain>
    </source>
</reference>
<evidence type="ECO:0000256" key="4">
    <source>
        <dbReference type="PROSITE-ProRule" id="PRU01161"/>
    </source>
</evidence>
<accession>A0A3P3XPG0</accession>
<name>A0A3P3XPG0_9SPIR</name>
<protein>
    <recommendedName>
        <fullName evidence="6">PNPLA domain-containing protein</fullName>
    </recommendedName>
</protein>
<dbReference type="GO" id="GO:0016042">
    <property type="term" value="P:lipid catabolic process"/>
    <property type="evidence" value="ECO:0007669"/>
    <property type="project" value="UniProtKB-UniRule"/>
</dbReference>
<feature type="active site" description="Nucleophile" evidence="4">
    <location>
        <position position="120"/>
    </location>
</feature>
<comment type="caution">
    <text evidence="4">Lacks conserved residue(s) required for the propagation of feature annotation.</text>
</comment>
<feature type="active site" description="Proton acceptor" evidence="4">
    <location>
        <position position="233"/>
    </location>
</feature>
<keyword evidence="1 4" id="KW-0378">Hydrolase</keyword>
<dbReference type="Gene3D" id="3.40.1090.10">
    <property type="entry name" value="Cytosolic phospholipase A2 catalytic domain"/>
    <property type="match status" value="1"/>
</dbReference>
<evidence type="ECO:0000259" key="6">
    <source>
        <dbReference type="PROSITE" id="PS51635"/>
    </source>
</evidence>
<dbReference type="Pfam" id="PF01734">
    <property type="entry name" value="Patatin"/>
    <property type="match status" value="1"/>
</dbReference>
<keyword evidence="2 4" id="KW-0442">Lipid degradation</keyword>
<dbReference type="PANTHER" id="PTHR14226:SF76">
    <property type="entry name" value="NTE FAMILY PROTEIN RSSA"/>
    <property type="match status" value="1"/>
</dbReference>
<dbReference type="SUPFAM" id="SSF52151">
    <property type="entry name" value="FabD/lysophospholipase-like"/>
    <property type="match status" value="1"/>
</dbReference>
<dbReference type="PANTHER" id="PTHR14226">
    <property type="entry name" value="NEUROPATHY TARGET ESTERASE/SWISS CHEESE D.MELANOGASTER"/>
    <property type="match status" value="1"/>
</dbReference>
<dbReference type="PROSITE" id="PS51635">
    <property type="entry name" value="PNPLA"/>
    <property type="match status" value="1"/>
</dbReference>
<evidence type="ECO:0000256" key="3">
    <source>
        <dbReference type="ARBA" id="ARBA00023098"/>
    </source>
</evidence>
<dbReference type="InterPro" id="IPR002641">
    <property type="entry name" value="PNPLA_dom"/>
</dbReference>
<dbReference type="InterPro" id="IPR050301">
    <property type="entry name" value="NTE"/>
</dbReference>
<evidence type="ECO:0000256" key="2">
    <source>
        <dbReference type="ARBA" id="ARBA00022963"/>
    </source>
</evidence>
<sequence length="694" mass="75412">MCVARIVILFAFASLMSVPLIAQQNASPSQAFPGTFDLEFPEGDTLRNITEPVFLGKATFLQRLEERNGVQAPATATPSALRAPLGLVLCGGSARAYAHIGVLKALEKAGIYPDFIVASSMGAIVGMLYAAGYSPDDIQMLIHAIPLESYFDIVIPTNGGLINTEIFRATFRKLVGKLDLSETAIPIIVTAEDLKSRQQIWIAEGPFDRVMTSAFAMPAIFEPQPFGEFGLIDAGATIIAPVEPALQISDHLIISTAFYDRTMNFSSPITVLNRAVDIGKTRAGMEEIGKSHAFVIRNDVENLSYMQFSDPDIIISKGEQSAQAALEKLNPNLRSQFENSPLPGFFEHRSLIHNSLVRTIQQLQSGEMPSASFMIRGLPILKLFEPFSRAPGETGTEPRIGASLVFSISKFRAVVSYFAALNPEPGKEWAVETGIRANPLGSLNVWLTTRLWGEYGSTYILDHKPEYWEFAGLVKNTAVLKNKKIGFQLGGDMLLKTAGTIATWQTLGLVEASSTKQFSKAGPFLQPWYSVEAGGFVENTSGAQIASGIQSTLMGGINSTWVSPKARAFAKVSLNGQEFAESKFDGFRSAAPRGSALSDLITNAEIAVAPQDMYLDMAEALLFRNFELAPFFDTRWSNASGEYFHMSDWAAGLSFSFEARAFGLAPATISLYASYAGSKVFTLQIRAGVLLSEQ</sequence>
<dbReference type="EMBL" id="FWDO01000004">
    <property type="protein sequence ID" value="SLM18165.1"/>
    <property type="molecule type" value="Genomic_DNA"/>
</dbReference>
<keyword evidence="5" id="KW-0732">Signal</keyword>
<feature type="domain" description="PNPLA" evidence="6">
    <location>
        <begin position="87"/>
        <end position="246"/>
    </location>
</feature>
<keyword evidence="3 4" id="KW-0443">Lipid metabolism</keyword>
<dbReference type="InterPro" id="IPR016035">
    <property type="entry name" value="Acyl_Trfase/lysoPLipase"/>
</dbReference>
<proteinExistence type="predicted"/>
<feature type="signal peptide" evidence="5">
    <location>
        <begin position="1"/>
        <end position="22"/>
    </location>
</feature>
<gene>
    <name evidence="7" type="ORF">SPIRO4BDMA_40737</name>
</gene>
<dbReference type="AlphaFoldDB" id="A0A3P3XPG0"/>
<feature type="chain" id="PRO_5018070561" description="PNPLA domain-containing protein" evidence="5">
    <location>
        <begin position="23"/>
        <end position="694"/>
    </location>
</feature>